<name>A0ABW6YLE1_9ACTN</name>
<feature type="DNA-binding region" description="H-T-H motif" evidence="4">
    <location>
        <begin position="99"/>
        <end position="118"/>
    </location>
</feature>
<evidence type="ECO:0000256" key="2">
    <source>
        <dbReference type="ARBA" id="ARBA00023125"/>
    </source>
</evidence>
<dbReference type="InterPro" id="IPR036271">
    <property type="entry name" value="Tet_transcr_reg_TetR-rel_C_sf"/>
</dbReference>
<keyword evidence="8" id="KW-1185">Reference proteome</keyword>
<dbReference type="RefSeq" id="WP_391937479.1">
    <property type="nucleotide sequence ID" value="NZ_JBIBSM010000024.1"/>
</dbReference>
<proteinExistence type="predicted"/>
<dbReference type="Pfam" id="PF16859">
    <property type="entry name" value="TetR_C_11"/>
    <property type="match status" value="1"/>
</dbReference>
<dbReference type="Gene3D" id="1.10.357.10">
    <property type="entry name" value="Tetracycline Repressor, domain 2"/>
    <property type="match status" value="1"/>
</dbReference>
<accession>A0ABW6YLE1</accession>
<dbReference type="PRINTS" id="PR00455">
    <property type="entry name" value="HTHTETR"/>
</dbReference>
<dbReference type="InterPro" id="IPR011075">
    <property type="entry name" value="TetR_C"/>
</dbReference>
<reference evidence="7 8" key="1">
    <citation type="submission" date="2024-10" db="EMBL/GenBank/DDBJ databases">
        <title>The Natural Products Discovery Center: Release of the First 8490 Sequenced Strains for Exploring Actinobacteria Biosynthetic Diversity.</title>
        <authorList>
            <person name="Kalkreuter E."/>
            <person name="Kautsar S.A."/>
            <person name="Yang D."/>
            <person name="Bader C.D."/>
            <person name="Teijaro C.N."/>
            <person name="Fluegel L."/>
            <person name="Davis C.M."/>
            <person name="Simpson J.R."/>
            <person name="Lauterbach L."/>
            <person name="Steele A.D."/>
            <person name="Gui C."/>
            <person name="Meng S."/>
            <person name="Li G."/>
            <person name="Viehrig K."/>
            <person name="Ye F."/>
            <person name="Su P."/>
            <person name="Kiefer A.F."/>
            <person name="Nichols A."/>
            <person name="Cepeda A.J."/>
            <person name="Yan W."/>
            <person name="Fan B."/>
            <person name="Jiang Y."/>
            <person name="Adhikari A."/>
            <person name="Zheng C.-J."/>
            <person name="Schuster L."/>
            <person name="Cowan T.M."/>
            <person name="Smanski M.J."/>
            <person name="Chevrette M.G."/>
            <person name="De Carvalho L.P.S."/>
            <person name="Shen B."/>
        </authorList>
    </citation>
    <scope>NUCLEOTIDE SEQUENCE [LARGE SCALE GENOMIC DNA]</scope>
    <source>
        <strain evidence="7 8">NPDC015755</strain>
    </source>
</reference>
<dbReference type="Proteomes" id="UP001603013">
    <property type="component" value="Unassembled WGS sequence"/>
</dbReference>
<evidence type="ECO:0000313" key="7">
    <source>
        <dbReference type="EMBL" id="MFF8280684.1"/>
    </source>
</evidence>
<dbReference type="SUPFAM" id="SSF46689">
    <property type="entry name" value="Homeodomain-like"/>
    <property type="match status" value="1"/>
</dbReference>
<protein>
    <submittedName>
        <fullName evidence="7">TetR/AcrR family transcriptional regulator</fullName>
    </submittedName>
</protein>
<evidence type="ECO:0000313" key="8">
    <source>
        <dbReference type="Proteomes" id="UP001603013"/>
    </source>
</evidence>
<evidence type="ECO:0000259" key="6">
    <source>
        <dbReference type="PROSITE" id="PS50977"/>
    </source>
</evidence>
<evidence type="ECO:0000256" key="5">
    <source>
        <dbReference type="SAM" id="MobiDB-lite"/>
    </source>
</evidence>
<dbReference type="EMBL" id="JBIBSM010000024">
    <property type="protein sequence ID" value="MFF8280684.1"/>
    <property type="molecule type" value="Genomic_DNA"/>
</dbReference>
<dbReference type="Gene3D" id="1.10.10.60">
    <property type="entry name" value="Homeodomain-like"/>
    <property type="match status" value="1"/>
</dbReference>
<dbReference type="InterPro" id="IPR009057">
    <property type="entry name" value="Homeodomain-like_sf"/>
</dbReference>
<evidence type="ECO:0000256" key="3">
    <source>
        <dbReference type="ARBA" id="ARBA00023163"/>
    </source>
</evidence>
<sequence length="257" mass="26894">MRIRLQGGGVSHGLAYAVVSDRQEFFGPLVSLPAARRGAVGSALEGRSASCLPYGSTRKVNAVSSSPPSRGRPRDPRSHEAIIVATAELVVEVGYAATSIGAVAARAGVGKDTIYRRWPGKPELVFEAVFTTTDDAPAPDTGTLAGDLTVLLQGLVNEFHAPAAAAALPGLLADFAADPELKERIRGDFLAPSKERLLVVFERAVLRGEITAETPVDLVLDAMAGAVFFHVGLVGEHPDQQLAALLATVVAKGIEVR</sequence>
<feature type="domain" description="HTH tetR-type" evidence="6">
    <location>
        <begin position="76"/>
        <end position="136"/>
    </location>
</feature>
<feature type="region of interest" description="Disordered" evidence="5">
    <location>
        <begin position="58"/>
        <end position="77"/>
    </location>
</feature>
<keyword evidence="3" id="KW-0804">Transcription</keyword>
<dbReference type="PROSITE" id="PS50977">
    <property type="entry name" value="HTH_TETR_2"/>
    <property type="match status" value="1"/>
</dbReference>
<evidence type="ECO:0000256" key="1">
    <source>
        <dbReference type="ARBA" id="ARBA00023015"/>
    </source>
</evidence>
<dbReference type="PANTHER" id="PTHR30055:SF148">
    <property type="entry name" value="TETR-FAMILY TRANSCRIPTIONAL REGULATOR"/>
    <property type="match status" value="1"/>
</dbReference>
<dbReference type="InterPro" id="IPR001647">
    <property type="entry name" value="HTH_TetR"/>
</dbReference>
<evidence type="ECO:0000256" key="4">
    <source>
        <dbReference type="PROSITE-ProRule" id="PRU00335"/>
    </source>
</evidence>
<dbReference type="InterPro" id="IPR050109">
    <property type="entry name" value="HTH-type_TetR-like_transc_reg"/>
</dbReference>
<keyword evidence="1" id="KW-0805">Transcription regulation</keyword>
<gene>
    <name evidence="7" type="ORF">ACF05T_32210</name>
</gene>
<dbReference type="Pfam" id="PF00440">
    <property type="entry name" value="TetR_N"/>
    <property type="match status" value="1"/>
</dbReference>
<dbReference type="PANTHER" id="PTHR30055">
    <property type="entry name" value="HTH-TYPE TRANSCRIPTIONAL REGULATOR RUTR"/>
    <property type="match status" value="1"/>
</dbReference>
<organism evidence="7 8">
    <name type="scientific">Streptomyces lateritius</name>
    <dbReference type="NCBI Taxonomy" id="67313"/>
    <lineage>
        <taxon>Bacteria</taxon>
        <taxon>Bacillati</taxon>
        <taxon>Actinomycetota</taxon>
        <taxon>Actinomycetes</taxon>
        <taxon>Kitasatosporales</taxon>
        <taxon>Streptomycetaceae</taxon>
        <taxon>Streptomyces</taxon>
    </lineage>
</organism>
<dbReference type="SUPFAM" id="SSF48498">
    <property type="entry name" value="Tetracyclin repressor-like, C-terminal domain"/>
    <property type="match status" value="1"/>
</dbReference>
<keyword evidence="2 4" id="KW-0238">DNA-binding</keyword>
<comment type="caution">
    <text evidence="7">The sequence shown here is derived from an EMBL/GenBank/DDBJ whole genome shotgun (WGS) entry which is preliminary data.</text>
</comment>